<dbReference type="AlphaFoldDB" id="A0A1H6BBV9"/>
<dbReference type="UniPathway" id="UPA00288">
    <property type="reaction ID" value="UER01023"/>
</dbReference>
<evidence type="ECO:0000256" key="1">
    <source>
        <dbReference type="ARBA" id="ARBA00001933"/>
    </source>
</evidence>
<accession>A0A1H6BBV9</accession>
<comment type="pathway">
    <text evidence="10">One-carbon metabolism; tetrahydrofolate interconversion.</text>
</comment>
<evidence type="ECO:0000256" key="2">
    <source>
        <dbReference type="ARBA" id="ARBA00004496"/>
    </source>
</evidence>
<dbReference type="FunFam" id="3.40.640.10:FF:000001">
    <property type="entry name" value="Serine hydroxymethyltransferase"/>
    <property type="match status" value="1"/>
</dbReference>
<dbReference type="PANTHER" id="PTHR11680">
    <property type="entry name" value="SERINE HYDROXYMETHYLTRANSFERASE"/>
    <property type="match status" value="1"/>
</dbReference>
<feature type="binding site" evidence="10">
    <location>
        <position position="139"/>
    </location>
    <ligand>
        <name>(6S)-5,6,7,8-tetrahydrofolate</name>
        <dbReference type="ChEBI" id="CHEBI:57453"/>
    </ligand>
</feature>
<dbReference type="Gene3D" id="3.40.640.10">
    <property type="entry name" value="Type I PLP-dependent aspartate aminotransferase-like (Major domain)"/>
    <property type="match status" value="1"/>
</dbReference>
<name>A0A1H6BBV9_9ACTN</name>
<dbReference type="CDD" id="cd00378">
    <property type="entry name" value="SHMT"/>
    <property type="match status" value="1"/>
</dbReference>
<keyword evidence="5 10" id="KW-0963">Cytoplasm</keyword>
<dbReference type="GO" id="GO:0019264">
    <property type="term" value="P:glycine biosynthetic process from serine"/>
    <property type="evidence" value="ECO:0007669"/>
    <property type="project" value="UniProtKB-UniRule"/>
</dbReference>
<dbReference type="InterPro" id="IPR039429">
    <property type="entry name" value="SHMT-like_dom"/>
</dbReference>
<reference evidence="13 14" key="1">
    <citation type="submission" date="2016-10" db="EMBL/GenBank/DDBJ databases">
        <authorList>
            <person name="de Groot N.N."/>
        </authorList>
    </citation>
    <scope>NUCLEOTIDE SEQUENCE [LARGE SCALE GENOMIC DNA]</scope>
    <source>
        <strain evidence="13 14">CGMCC 4.7037</strain>
    </source>
</reference>
<evidence type="ECO:0000256" key="5">
    <source>
        <dbReference type="ARBA" id="ARBA00022490"/>
    </source>
</evidence>
<evidence type="ECO:0000256" key="11">
    <source>
        <dbReference type="PIRSR" id="PIRSR000412-50"/>
    </source>
</evidence>
<feature type="modified residue" description="N6-(pyridoxal phosphate)lysine" evidence="10 11">
    <location>
        <position position="248"/>
    </location>
</feature>
<sequence>MGETGIKSYSGEMGAEPSYGPDFGLLQKQDPEIAQILIDELDRVRSGIQLIASENFTSPAVLAALGSTLTNKYAEGYPGRRYYGGCEVVDRAERLAVDRAKRLFRAEHANVQPHSGASANLAAYAALLQPGDTMLAMALPHGGHLTHGSKVNFSGRWFDVVSYGVRRDTELIDYDEVRDLALRHQPKLIVCGATAYPRLIDFTAFRGIADEVGAWLLADVAHPIGLMAGGAIPSAVPYADVVTMTTHKALRGPRGGAILCTEELAKKIDRAVFPFIQGGPLMHVVAAKAVAFGEAMRPEFADYARRVIVNARALTDALAVDGMRAVSGGTDTHLSLIDLSALGVSGAEAERRCAAAGITLNRNVIPYDAEPATITSGIRVGTSCVTTQGMGPQELEEVGTLVSRVVRDPACAQEVRERVSALLAIHQPYLSEY</sequence>
<keyword evidence="7 10" id="KW-0808">Transferase</keyword>
<dbReference type="InterPro" id="IPR001085">
    <property type="entry name" value="Ser_HO-MeTrfase"/>
</dbReference>
<dbReference type="GO" id="GO:0042803">
    <property type="term" value="F:protein homodimerization activity"/>
    <property type="evidence" value="ECO:0007669"/>
    <property type="project" value="UniProtKB-ARBA"/>
</dbReference>
<comment type="pathway">
    <text evidence="10">Amino-acid biosynthesis; glycine biosynthesis; glycine from L-serine: step 1/1.</text>
</comment>
<comment type="subcellular location">
    <subcellularLocation>
        <location evidence="2 10">Cytoplasm</location>
    </subcellularLocation>
</comment>
<comment type="catalytic activity">
    <reaction evidence="10">
        <text>(6R)-5,10-methylene-5,6,7,8-tetrahydrofolate + glycine + H2O = (6S)-5,6,7,8-tetrahydrofolate + L-serine</text>
        <dbReference type="Rhea" id="RHEA:15481"/>
        <dbReference type="ChEBI" id="CHEBI:15377"/>
        <dbReference type="ChEBI" id="CHEBI:15636"/>
        <dbReference type="ChEBI" id="CHEBI:33384"/>
        <dbReference type="ChEBI" id="CHEBI:57305"/>
        <dbReference type="ChEBI" id="CHEBI:57453"/>
        <dbReference type="EC" id="2.1.2.1"/>
    </reaction>
</comment>
<dbReference type="InterPro" id="IPR015421">
    <property type="entry name" value="PyrdxlP-dep_Trfase_major"/>
</dbReference>
<dbReference type="GO" id="GO:0035999">
    <property type="term" value="P:tetrahydrofolate interconversion"/>
    <property type="evidence" value="ECO:0007669"/>
    <property type="project" value="UniProtKB-UniRule"/>
</dbReference>
<keyword evidence="10" id="KW-0028">Amino-acid biosynthesis</keyword>
<dbReference type="GO" id="GO:0005829">
    <property type="term" value="C:cytosol"/>
    <property type="evidence" value="ECO:0007669"/>
    <property type="project" value="TreeGrafter"/>
</dbReference>
<evidence type="ECO:0000256" key="10">
    <source>
        <dbReference type="HAMAP-Rule" id="MF_00051"/>
    </source>
</evidence>
<dbReference type="SUPFAM" id="SSF53383">
    <property type="entry name" value="PLP-dependent transferases"/>
    <property type="match status" value="1"/>
</dbReference>
<dbReference type="Gene3D" id="3.90.1150.10">
    <property type="entry name" value="Aspartate Aminotransferase, domain 1"/>
    <property type="match status" value="1"/>
</dbReference>
<dbReference type="InterPro" id="IPR015424">
    <property type="entry name" value="PyrdxlP-dep_Trfase"/>
</dbReference>
<keyword evidence="13" id="KW-0489">Methyltransferase</keyword>
<keyword evidence="8 10" id="KW-0663">Pyridoxal phosphate</keyword>
<dbReference type="UniPathway" id="UPA00193"/>
<comment type="caution">
    <text evidence="10">Lacks conserved residue(s) required for the propagation of feature annotation.</text>
</comment>
<evidence type="ECO:0000256" key="6">
    <source>
        <dbReference type="ARBA" id="ARBA00022563"/>
    </source>
</evidence>
<comment type="cofactor">
    <cofactor evidence="1 10 11">
        <name>pyridoxal 5'-phosphate</name>
        <dbReference type="ChEBI" id="CHEBI:597326"/>
    </cofactor>
</comment>
<evidence type="ECO:0000256" key="8">
    <source>
        <dbReference type="ARBA" id="ARBA00022898"/>
    </source>
</evidence>
<comment type="similarity">
    <text evidence="3 10">Belongs to the SHMT family.</text>
</comment>
<feature type="domain" description="Serine hydroxymethyltransferase-like" evidence="12">
    <location>
        <begin position="26"/>
        <end position="401"/>
    </location>
</feature>
<dbReference type="PIRSF" id="PIRSF000412">
    <property type="entry name" value="SHMT"/>
    <property type="match status" value="1"/>
</dbReference>
<dbReference type="EC" id="2.1.2.1" evidence="10"/>
<dbReference type="HAMAP" id="MF_00051">
    <property type="entry name" value="SHMT"/>
    <property type="match status" value="1"/>
</dbReference>
<dbReference type="Pfam" id="PF00464">
    <property type="entry name" value="SHMT"/>
    <property type="match status" value="1"/>
</dbReference>
<dbReference type="GO" id="GO:0004372">
    <property type="term" value="F:glycine hydroxymethyltransferase activity"/>
    <property type="evidence" value="ECO:0007669"/>
    <property type="project" value="UniProtKB-UniRule"/>
</dbReference>
<dbReference type="EMBL" id="FNVT01000003">
    <property type="protein sequence ID" value="SEG58279.1"/>
    <property type="molecule type" value="Genomic_DNA"/>
</dbReference>
<proteinExistence type="inferred from homology"/>
<keyword evidence="14" id="KW-1185">Reference proteome</keyword>
<evidence type="ECO:0000256" key="3">
    <source>
        <dbReference type="ARBA" id="ARBA00006376"/>
    </source>
</evidence>
<evidence type="ECO:0000259" key="12">
    <source>
        <dbReference type="Pfam" id="PF00464"/>
    </source>
</evidence>
<dbReference type="GO" id="GO:0032259">
    <property type="term" value="P:methylation"/>
    <property type="evidence" value="ECO:0007669"/>
    <property type="project" value="UniProtKB-KW"/>
</dbReference>
<evidence type="ECO:0000256" key="7">
    <source>
        <dbReference type="ARBA" id="ARBA00022679"/>
    </source>
</evidence>
<dbReference type="InterPro" id="IPR049943">
    <property type="entry name" value="Ser_HO-MeTrfase-like"/>
</dbReference>
<dbReference type="InterPro" id="IPR015422">
    <property type="entry name" value="PyrdxlP-dep_Trfase_small"/>
</dbReference>
<dbReference type="GO" id="GO:0008168">
    <property type="term" value="F:methyltransferase activity"/>
    <property type="evidence" value="ECO:0007669"/>
    <property type="project" value="UniProtKB-KW"/>
</dbReference>
<evidence type="ECO:0000256" key="4">
    <source>
        <dbReference type="ARBA" id="ARBA00011738"/>
    </source>
</evidence>
<organism evidence="13 14">
    <name type="scientific">Nonomuraea solani</name>
    <dbReference type="NCBI Taxonomy" id="1144553"/>
    <lineage>
        <taxon>Bacteria</taxon>
        <taxon>Bacillati</taxon>
        <taxon>Actinomycetota</taxon>
        <taxon>Actinomycetes</taxon>
        <taxon>Streptosporangiales</taxon>
        <taxon>Streptosporangiaceae</taxon>
        <taxon>Nonomuraea</taxon>
    </lineage>
</organism>
<keyword evidence="6 10" id="KW-0554">One-carbon metabolism</keyword>
<dbReference type="GO" id="GO:0030170">
    <property type="term" value="F:pyridoxal phosphate binding"/>
    <property type="evidence" value="ECO:0007669"/>
    <property type="project" value="UniProtKB-UniRule"/>
</dbReference>
<gene>
    <name evidence="10" type="primary">glyA</name>
    <name evidence="13" type="ORF">SAMN05444920_103297</name>
</gene>
<evidence type="ECO:0000256" key="9">
    <source>
        <dbReference type="ARBA" id="ARBA00054606"/>
    </source>
</evidence>
<feature type="binding site" evidence="10">
    <location>
        <position position="262"/>
    </location>
    <ligand>
        <name>(6S)-5,6,7,8-tetrahydrofolate</name>
        <dbReference type="ChEBI" id="CHEBI:57453"/>
    </ligand>
</feature>
<feature type="site" description="Plays an important role in substrate specificity" evidence="10">
    <location>
        <position position="247"/>
    </location>
</feature>
<protein>
    <recommendedName>
        <fullName evidence="10">Serine hydroxymethyltransferase</fullName>
        <shortName evidence="10">SHMT</shortName>
        <shortName evidence="10">Serine methylase</shortName>
        <ecNumber evidence="10">2.1.2.1</ecNumber>
    </recommendedName>
</protein>
<dbReference type="NCBIfam" id="NF000586">
    <property type="entry name" value="PRK00011.1"/>
    <property type="match status" value="1"/>
</dbReference>
<dbReference type="Proteomes" id="UP000236732">
    <property type="component" value="Unassembled WGS sequence"/>
</dbReference>
<dbReference type="PANTHER" id="PTHR11680:SF35">
    <property type="entry name" value="SERINE HYDROXYMETHYLTRANSFERASE 1"/>
    <property type="match status" value="1"/>
</dbReference>
<feature type="binding site" evidence="10">
    <location>
        <begin position="143"/>
        <end position="145"/>
    </location>
    <ligand>
        <name>(6S)-5,6,7,8-tetrahydrofolate</name>
        <dbReference type="ChEBI" id="CHEBI:57453"/>
    </ligand>
</feature>
<comment type="subunit">
    <text evidence="4 10">Homodimer.</text>
</comment>
<comment type="function">
    <text evidence="9">Catalyzes the reversible interconversion of serine and glycine with tetrahydrofolate (THF) serving as the one-carbon carrier. This reaction serves as the major source of one-carbon groups required for the biosynthesis of purines, thymidylate, methionine, and other important biomolecules. Also exhibits THF-independent aldolase activity toward beta-hydroxyamino acids, producing glycine and aldehydes, via a retro-aldol mechanism. Thus, is able to catalyze the cleavage of L-allo-threonine.</text>
</comment>
<evidence type="ECO:0000313" key="13">
    <source>
        <dbReference type="EMBL" id="SEG58279.1"/>
    </source>
</evidence>
<evidence type="ECO:0000313" key="14">
    <source>
        <dbReference type="Proteomes" id="UP000236732"/>
    </source>
</evidence>